<gene>
    <name evidence="2" type="ORF">LTR62_005398</name>
</gene>
<feature type="region of interest" description="Disordered" evidence="1">
    <location>
        <begin position="640"/>
        <end position="663"/>
    </location>
</feature>
<comment type="caution">
    <text evidence="2">The sequence shown here is derived from an EMBL/GenBank/DDBJ whole genome shotgun (WGS) entry which is preliminary data.</text>
</comment>
<feature type="compositionally biased region" description="Polar residues" evidence="1">
    <location>
        <begin position="446"/>
        <end position="457"/>
    </location>
</feature>
<proteinExistence type="predicted"/>
<feature type="compositionally biased region" description="Pro residues" evidence="1">
    <location>
        <begin position="397"/>
        <end position="412"/>
    </location>
</feature>
<dbReference type="AlphaFoldDB" id="A0AAN7TCZ6"/>
<evidence type="ECO:0000313" key="3">
    <source>
        <dbReference type="Proteomes" id="UP001310890"/>
    </source>
</evidence>
<dbReference type="EMBL" id="JAVRRL010000043">
    <property type="protein sequence ID" value="KAK5111023.1"/>
    <property type="molecule type" value="Genomic_DNA"/>
</dbReference>
<protein>
    <submittedName>
        <fullName evidence="2">Uncharacterized protein</fullName>
    </submittedName>
</protein>
<evidence type="ECO:0000313" key="2">
    <source>
        <dbReference type="EMBL" id="KAK5111023.1"/>
    </source>
</evidence>
<accession>A0AAN7TCZ6</accession>
<dbReference type="Proteomes" id="UP001310890">
    <property type="component" value="Unassembled WGS sequence"/>
</dbReference>
<reference evidence="2" key="1">
    <citation type="submission" date="2023-08" db="EMBL/GenBank/DDBJ databases">
        <title>Black Yeasts Isolated from many extreme environments.</title>
        <authorList>
            <person name="Coleine C."/>
            <person name="Stajich J.E."/>
            <person name="Selbmann L."/>
        </authorList>
    </citation>
    <scope>NUCLEOTIDE SEQUENCE</scope>
    <source>
        <strain evidence="2">CCFEE 5401</strain>
    </source>
</reference>
<name>A0AAN7TCZ6_9PEZI</name>
<sequence>METRDSRALAHQLYNRCRESTTAYKVLTPSIRNLRNVLEEAEEVLEQGIAAGLYESSVEEQVTVCHRLLTQLNNAFEKHLLSPDRVPDQAAVEGVKTALDAANHELSLACEAFGTSTTDQLEPSASHLRSWLMLTNAASTSDLSSAYNTPSTSAGRWPSSTAYEVSADPRSSITCSPEILSVESKVSVDLKFPIRPALHTWNSTTSAGMFEFDPLSIPFEEANAYILGYERAGKGGEVYELPSTDRQPEKFELDASGVDLTSVKLVDIGVEQCVESLSVAGESDESEYMSFTDGSIPSTPTVSEAAANNTAVFENAITAEPSTVITPSDSLATGPIAGGDVEAAVRAESALFVDEAAIIDTKLTSLEGASFVSLPTSAPQFGDKSTRTNSVPSLPTRAPPQIPIRAPPPPPAPKEKRARGISLSRFFKTKQEPQNNEKVPPRPRSKTAQSASQPANRFQKTLAVSASSFYPVAAMPSTHSRGVAPRTRSYAPPPNLIEDILARQRQSSHTPPTAIASSTLTDSKITKRDSHFSSARLMEHLPPLPPPSMPYQPIHVLTGPRPSSYTSPNQVPASTPINGKFTKHDSHLSSAGSMEQLPLLPPRFTPHQHVQRFSSFSQALPSPTKDLRTATFITPDRSCKTLGSPEQQHANQEDPFGPRPTLRSTLSQHCLSASTDCISLSSVRPVSPMSMAGWRRPGIEKRSRSHVVEYRATG</sequence>
<organism evidence="2 3">
    <name type="scientific">Meristemomyces frigidus</name>
    <dbReference type="NCBI Taxonomy" id="1508187"/>
    <lineage>
        <taxon>Eukaryota</taxon>
        <taxon>Fungi</taxon>
        <taxon>Dikarya</taxon>
        <taxon>Ascomycota</taxon>
        <taxon>Pezizomycotina</taxon>
        <taxon>Dothideomycetes</taxon>
        <taxon>Dothideomycetidae</taxon>
        <taxon>Mycosphaerellales</taxon>
        <taxon>Teratosphaeriaceae</taxon>
        <taxon>Meristemomyces</taxon>
    </lineage>
</organism>
<evidence type="ECO:0000256" key="1">
    <source>
        <dbReference type="SAM" id="MobiDB-lite"/>
    </source>
</evidence>
<feature type="region of interest" description="Disordered" evidence="1">
    <location>
        <begin position="373"/>
        <end position="457"/>
    </location>
</feature>